<dbReference type="PANTHER" id="PTHR40114:SF1">
    <property type="entry name" value="SLR0698 PROTEIN"/>
    <property type="match status" value="1"/>
</dbReference>
<proteinExistence type="predicted"/>
<dbReference type="AlphaFoldDB" id="A0A286GVK2"/>
<dbReference type="SUPFAM" id="SSF55154">
    <property type="entry name" value="CYTH-like phosphatases"/>
    <property type="match status" value="1"/>
</dbReference>
<dbReference type="PANTHER" id="PTHR40114">
    <property type="entry name" value="SLR0698 PROTEIN"/>
    <property type="match status" value="1"/>
</dbReference>
<evidence type="ECO:0000313" key="3">
    <source>
        <dbReference type="EMBL" id="SOD99054.1"/>
    </source>
</evidence>
<dbReference type="InterPro" id="IPR033469">
    <property type="entry name" value="CYTH-like_dom_sf"/>
</dbReference>
<name>A0A286GVK2_9BACT</name>
<feature type="domain" description="CYTH" evidence="2">
    <location>
        <begin position="2"/>
        <end position="159"/>
    </location>
</feature>
<dbReference type="EMBL" id="OCNH01000009">
    <property type="protein sequence ID" value="SOD99054.1"/>
    <property type="molecule type" value="Genomic_DNA"/>
</dbReference>
<evidence type="ECO:0000313" key="4">
    <source>
        <dbReference type="Proteomes" id="UP000219452"/>
    </source>
</evidence>
<evidence type="ECO:0000256" key="1">
    <source>
        <dbReference type="PIRSR" id="PIRSR016487-1"/>
    </source>
</evidence>
<gene>
    <name evidence="3" type="ORF">SAMN06269250_6260</name>
</gene>
<accession>A0A286GVK2</accession>
<dbReference type="InterPro" id="IPR023577">
    <property type="entry name" value="CYTH_domain"/>
</dbReference>
<dbReference type="SMART" id="SM01118">
    <property type="entry name" value="CYTH"/>
    <property type="match status" value="1"/>
</dbReference>
<dbReference type="OrthoDB" id="9805588at2"/>
<feature type="active site" description="Proton acceptor" evidence="1">
    <location>
        <position position="29"/>
    </location>
</feature>
<dbReference type="CDD" id="cd07891">
    <property type="entry name" value="CYTH-like_CthTTM-like_1"/>
    <property type="match status" value="1"/>
</dbReference>
<evidence type="ECO:0000259" key="2">
    <source>
        <dbReference type="PROSITE" id="PS51707"/>
    </source>
</evidence>
<organism evidence="3 4">
    <name type="scientific">Spirosoma fluviale</name>
    <dbReference type="NCBI Taxonomy" id="1597977"/>
    <lineage>
        <taxon>Bacteria</taxon>
        <taxon>Pseudomonadati</taxon>
        <taxon>Bacteroidota</taxon>
        <taxon>Cytophagia</taxon>
        <taxon>Cytophagales</taxon>
        <taxon>Cytophagaceae</taxon>
        <taxon>Spirosoma</taxon>
    </lineage>
</organism>
<dbReference type="InterPro" id="IPR012042">
    <property type="entry name" value="NeuTTM/CthTTM-like"/>
</dbReference>
<dbReference type="PROSITE" id="PS51707">
    <property type="entry name" value="CYTH"/>
    <property type="match status" value="1"/>
</dbReference>
<protein>
    <submittedName>
        <fullName evidence="3">Adenylate cyclase</fullName>
    </submittedName>
</protein>
<dbReference type="PIRSF" id="PIRSF016487">
    <property type="entry name" value="CYTH_UCP016487"/>
    <property type="match status" value="1"/>
</dbReference>
<reference evidence="4" key="1">
    <citation type="submission" date="2017-09" db="EMBL/GenBank/DDBJ databases">
        <authorList>
            <person name="Varghese N."/>
            <person name="Submissions S."/>
        </authorList>
    </citation>
    <scope>NUCLEOTIDE SEQUENCE [LARGE SCALE GENOMIC DNA]</scope>
    <source>
        <strain evidence="4">DSM 29961</strain>
    </source>
</reference>
<dbReference type="Proteomes" id="UP000219452">
    <property type="component" value="Unassembled WGS sequence"/>
</dbReference>
<dbReference type="Pfam" id="PF01928">
    <property type="entry name" value="CYTH"/>
    <property type="match status" value="1"/>
</dbReference>
<dbReference type="RefSeq" id="WP_097131599.1">
    <property type="nucleotide sequence ID" value="NZ_OCNH01000009.1"/>
</dbReference>
<sequence>MGIEIERKYLVKGNDWKKPEKGQLYQQGYLSSHPDRTVRVRTVNDKGYLTIKGKTVGASRSEYEYPIPYADAQAMLDQLCEKPVITKIRYRIDHEGLVWEIDEFQGENLGLVVAEVELTDEQQTVVLPDWVDREVTAEAPYYNANLIKHPFSQWDMSSR</sequence>
<dbReference type="Gene3D" id="2.40.320.10">
    <property type="entry name" value="Hypothetical Protein Pfu-838710-001"/>
    <property type="match status" value="1"/>
</dbReference>
<keyword evidence="4" id="KW-1185">Reference proteome</keyword>